<name>A0A1R4H9T2_9GAMM</name>
<organism evidence="2 3">
    <name type="scientific">Crenothrix polyspora</name>
    <dbReference type="NCBI Taxonomy" id="360316"/>
    <lineage>
        <taxon>Bacteria</taxon>
        <taxon>Pseudomonadati</taxon>
        <taxon>Pseudomonadota</taxon>
        <taxon>Gammaproteobacteria</taxon>
        <taxon>Methylococcales</taxon>
        <taxon>Crenotrichaceae</taxon>
        <taxon>Crenothrix</taxon>
    </lineage>
</organism>
<keyword evidence="3" id="KW-1185">Reference proteome</keyword>
<evidence type="ECO:0008006" key="4">
    <source>
        <dbReference type="Google" id="ProtNLM"/>
    </source>
</evidence>
<feature type="coiled-coil region" evidence="1">
    <location>
        <begin position="430"/>
        <end position="468"/>
    </location>
</feature>
<evidence type="ECO:0000313" key="3">
    <source>
        <dbReference type="Proteomes" id="UP000195667"/>
    </source>
</evidence>
<proteinExistence type="predicted"/>
<dbReference type="InterPro" id="IPR019219">
    <property type="entry name" value="DUF2130"/>
</dbReference>
<gene>
    <name evidence="2" type="ORF">CRENPOLYSF1_330056</name>
</gene>
<evidence type="ECO:0000256" key="1">
    <source>
        <dbReference type="SAM" id="Coils"/>
    </source>
</evidence>
<feature type="coiled-coil region" evidence="1">
    <location>
        <begin position="30"/>
        <end position="71"/>
    </location>
</feature>
<keyword evidence="1" id="KW-0175">Coiled coil</keyword>
<accession>A0A1R4H9T2</accession>
<protein>
    <recommendedName>
        <fullName evidence="4">DUF2130 domain-containing protein</fullName>
    </recommendedName>
</protein>
<evidence type="ECO:0000313" key="2">
    <source>
        <dbReference type="EMBL" id="SJM92781.1"/>
    </source>
</evidence>
<feature type="coiled-coil region" evidence="1">
    <location>
        <begin position="117"/>
        <end position="334"/>
    </location>
</feature>
<dbReference type="AlphaFoldDB" id="A0A1R4H9T2"/>
<dbReference type="Proteomes" id="UP000195667">
    <property type="component" value="Unassembled WGS sequence"/>
</dbReference>
<dbReference type="Pfam" id="PF09903">
    <property type="entry name" value="DUF2130"/>
    <property type="match status" value="1"/>
</dbReference>
<dbReference type="EMBL" id="FUKI01000108">
    <property type="protein sequence ID" value="SJM92781.1"/>
    <property type="molecule type" value="Genomic_DNA"/>
</dbReference>
<sequence>MTEATIICTKCGTENRLTESLAAPLLAATRKQFEQQLQQKDQDIAQREQAVRDQQKQLLDAQRAVEAQVAEQVGKQVHAERERIMAEESKKARQAAAAELNSKARELADMHDVLKTRDAKLAEAQQAQAELIKKQRQLDDEKRELELTVEKRVQDSITEARTQAKQEADTIRQQFEQQLAQKDRAVAQREQGLLAKEQQMTEQLKRERERVIVEESQKAKQSVAAELSHKARELNDLQDVLKTRDAKLAEAQQAQAELIKKQRQLDDEKRELELTVEKRVQDSITEARTQAKQEANAVRQQFEQQLAEKDQTMAQREQGLRNKEAQLLEQLKNERLRVIGEESQKAKLAVAAELDNKARELDDLQAVLKVRDAKLAEAQQAQAELIKKQRELDDEKRELELTVEKRVQDGLSDVRSQAKREVEDSIKLKLMEKDQQMASMQQKIEELKQKAEQGSQQLQGEVQELELENMLRLKFPFDSIEPVAKGEFGGDTVQRVISSTGNTGGTILWESKRTKNWSDGWLVKLREDQRNAKADIAVLVSQTLPKGIDTFDVIDGIWITSPRAALPVATILRDSLLQIGLARMSAEGQHSKTEMVYQYLTGPRFRQRVEAIVEAFSTMQEDLDKERKVIMKQWAKRQSQIERVMNATIGMYGDLQGIAGKSLHEIEGLEMKALDLDDSIDDNSR</sequence>
<feature type="coiled-coil region" evidence="1">
    <location>
        <begin position="361"/>
        <end position="405"/>
    </location>
</feature>
<reference evidence="3" key="1">
    <citation type="submission" date="2017-02" db="EMBL/GenBank/DDBJ databases">
        <authorList>
            <person name="Daims H."/>
        </authorList>
    </citation>
    <scope>NUCLEOTIDE SEQUENCE [LARGE SCALE GENOMIC DNA]</scope>
</reference>
<dbReference type="RefSeq" id="WP_245807955.1">
    <property type="nucleotide sequence ID" value="NZ_FUKI01000108.1"/>
</dbReference>